<organism evidence="3 4">
    <name type="scientific">Mycena chlorophos</name>
    <name type="common">Agaric fungus</name>
    <name type="synonym">Agaricus chlorophos</name>
    <dbReference type="NCBI Taxonomy" id="658473"/>
    <lineage>
        <taxon>Eukaryota</taxon>
        <taxon>Fungi</taxon>
        <taxon>Dikarya</taxon>
        <taxon>Basidiomycota</taxon>
        <taxon>Agaricomycotina</taxon>
        <taxon>Agaricomycetes</taxon>
        <taxon>Agaricomycetidae</taxon>
        <taxon>Agaricales</taxon>
        <taxon>Marasmiineae</taxon>
        <taxon>Mycenaceae</taxon>
        <taxon>Mycena</taxon>
    </lineage>
</organism>
<keyword evidence="4" id="KW-1185">Reference proteome</keyword>
<feature type="compositionally biased region" description="Polar residues" evidence="1">
    <location>
        <begin position="1"/>
        <end position="23"/>
    </location>
</feature>
<feature type="region of interest" description="Disordered" evidence="1">
    <location>
        <begin position="1"/>
        <end position="31"/>
    </location>
</feature>
<keyword evidence="2" id="KW-0812">Transmembrane</keyword>
<feature type="transmembrane region" description="Helical" evidence="2">
    <location>
        <begin position="109"/>
        <end position="129"/>
    </location>
</feature>
<keyword evidence="2" id="KW-1133">Transmembrane helix</keyword>
<keyword evidence="2" id="KW-0472">Membrane</keyword>
<sequence>MPTPVSTNQRYSRFEDQQLTPRTPHSRAGRAEEAFTAAELEQVHFDDDDDYNSIIQQQNAPLLASSASDSFPPPRQVGYRSRGDDYEERMAAAAAASKRKLMDKIMARLPLAVYSSVAAVLLVLVVVSLREPEVLKQYVGVPVANGTASAAVASASVGVAVDLESAPASAPAPSATGAPAPSHVHGGSVPNGITRISYENYTTFPLDPIEYRAQCIEVTPPVMIMHPYWLPHELMDTVHVDEQPGYALKDGEAPICNRTITYQLDGWAGLLVDLGLIAQFAALAKERSATFFVDDRYWNRGKWTDHFENIAVGPEPDCRPPRPEEYVACPRSARHWIVNSRTARYHLGHMFAETYEDPYGHNLNRAKPIYDRAAQALETLIIPNNKSVELIGWAREEMQGVIDKHYQHGEDRRRSFKDMPQDSEYEFRTQGYIGTHIRRGDQLRSWHGASDDYVPIQDYVDGVVSAWTRLDLELSKNDTMVTPVVYVASDSPAAMQEFSASFDLEQVFSLTASKRAELRELASPRDYDQNEFMTLPEDVRVKATRGMVVDFALLSGAWAKPGELIPDATVCGLSSMICKFSAVALGWNRAFGEVEYMGYLDKQNSRWVEVDNQGRVVPIWNAFTAP</sequence>
<evidence type="ECO:0008006" key="5">
    <source>
        <dbReference type="Google" id="ProtNLM"/>
    </source>
</evidence>
<evidence type="ECO:0000256" key="2">
    <source>
        <dbReference type="SAM" id="Phobius"/>
    </source>
</evidence>
<protein>
    <recommendedName>
        <fullName evidence="5">Proteophosphoglycan ppg4</fullName>
    </recommendedName>
</protein>
<proteinExistence type="predicted"/>
<evidence type="ECO:0000313" key="4">
    <source>
        <dbReference type="Proteomes" id="UP000815677"/>
    </source>
</evidence>
<dbReference type="Proteomes" id="UP000815677">
    <property type="component" value="Unassembled WGS sequence"/>
</dbReference>
<name>A0ABQ0MAH4_MYCCL</name>
<dbReference type="Gene3D" id="3.40.50.11350">
    <property type="match status" value="1"/>
</dbReference>
<dbReference type="EMBL" id="DF849907">
    <property type="protein sequence ID" value="GAT59857.1"/>
    <property type="molecule type" value="Genomic_DNA"/>
</dbReference>
<gene>
    <name evidence="3" type="ORF">MCHLO_16088</name>
</gene>
<evidence type="ECO:0000313" key="3">
    <source>
        <dbReference type="EMBL" id="GAT59857.1"/>
    </source>
</evidence>
<feature type="region of interest" description="Disordered" evidence="1">
    <location>
        <begin position="63"/>
        <end position="83"/>
    </location>
</feature>
<accession>A0ABQ0MAH4</accession>
<evidence type="ECO:0000256" key="1">
    <source>
        <dbReference type="SAM" id="MobiDB-lite"/>
    </source>
</evidence>
<reference evidence="3" key="1">
    <citation type="submission" date="2014-09" db="EMBL/GenBank/DDBJ databases">
        <title>Genome sequence of the luminous mushroom Mycena chlorophos for searching fungal bioluminescence genes.</title>
        <authorList>
            <person name="Tanaka Y."/>
            <person name="Kasuga D."/>
            <person name="Oba Y."/>
            <person name="Hase S."/>
            <person name="Sato K."/>
            <person name="Oba Y."/>
            <person name="Sakakibara Y."/>
        </authorList>
    </citation>
    <scope>NUCLEOTIDE SEQUENCE</scope>
</reference>